<evidence type="ECO:0000313" key="2">
    <source>
        <dbReference type="EMBL" id="KPN31535.1"/>
    </source>
</evidence>
<gene>
    <name evidence="2" type="ORF">SY89_02283</name>
</gene>
<feature type="region of interest" description="Disordered" evidence="1">
    <location>
        <begin position="25"/>
        <end position="85"/>
    </location>
</feature>
<feature type="region of interest" description="Disordered" evidence="1">
    <location>
        <begin position="175"/>
        <end position="205"/>
    </location>
</feature>
<evidence type="ECO:0000313" key="3">
    <source>
        <dbReference type="Proteomes" id="UP000050535"/>
    </source>
</evidence>
<feature type="compositionally biased region" description="Low complexity" evidence="1">
    <location>
        <begin position="194"/>
        <end position="205"/>
    </location>
</feature>
<dbReference type="AlphaFoldDB" id="A0A0P7GQR0"/>
<comment type="caution">
    <text evidence="2">The sequence shown here is derived from an EMBL/GenBank/DDBJ whole genome shotgun (WGS) entry which is preliminary data.</text>
</comment>
<proteinExistence type="predicted"/>
<protein>
    <submittedName>
        <fullName evidence="2">Uncharacterized protein</fullName>
    </submittedName>
</protein>
<evidence type="ECO:0000256" key="1">
    <source>
        <dbReference type="SAM" id="MobiDB-lite"/>
    </source>
</evidence>
<feature type="region of interest" description="Disordered" evidence="1">
    <location>
        <begin position="1"/>
        <end position="20"/>
    </location>
</feature>
<accession>A0A0P7GQR0</accession>
<organism evidence="2 3">
    <name type="scientific">Halolamina pelagica</name>
    <dbReference type="NCBI Taxonomy" id="699431"/>
    <lineage>
        <taxon>Archaea</taxon>
        <taxon>Methanobacteriati</taxon>
        <taxon>Methanobacteriota</taxon>
        <taxon>Stenosarchaea group</taxon>
        <taxon>Halobacteria</taxon>
        <taxon>Halobacteriales</taxon>
        <taxon>Haloferacaceae</taxon>
    </lineage>
</organism>
<feature type="region of interest" description="Disordered" evidence="1">
    <location>
        <begin position="106"/>
        <end position="160"/>
    </location>
</feature>
<feature type="compositionally biased region" description="Low complexity" evidence="1">
    <location>
        <begin position="1"/>
        <end position="14"/>
    </location>
</feature>
<keyword evidence="3" id="KW-1185">Reference proteome</keyword>
<reference evidence="3" key="1">
    <citation type="submission" date="2013-11" db="EMBL/GenBank/DDBJ databases">
        <authorList>
            <person name="Hoang H.T."/>
            <person name="Killian M.L."/>
            <person name="Madson D.M."/>
            <person name="Arruda P.H.E."/>
            <person name="Sun D."/>
            <person name="Schwartz K.J."/>
            <person name="Yoon K."/>
        </authorList>
    </citation>
    <scope>NUCLEOTIDE SEQUENCE [LARGE SCALE GENOMIC DNA]</scope>
    <source>
        <strain evidence="3">CDK2</strain>
    </source>
</reference>
<dbReference type="RefSeq" id="WP_394325735.1">
    <property type="nucleotide sequence ID" value="NZ_LGUC01000001.1"/>
</dbReference>
<sequence>MSAATGGSASSTGAIRPRTYACPETAVSVTGSTGPSSPSGLRANAAPPIQPASSATPGPATERDALPWMYRFNSPEAPPNTGTMRKFSRWGSRLARNSVHRATCWVGPDRNGTRSGLIASSSAPTGERSPISVGGPSSPAGSTSSPNQSEAAIRIASQPPITETAVTAAIPAAAWPSDHPIGVPSASSSTLHPSGTTASSAGSSE</sequence>
<dbReference type="EMBL" id="LGUC01000001">
    <property type="protein sequence ID" value="KPN31535.1"/>
    <property type="molecule type" value="Genomic_DNA"/>
</dbReference>
<name>A0A0P7GQR0_9EURY</name>
<dbReference type="Proteomes" id="UP000050535">
    <property type="component" value="Unassembled WGS sequence"/>
</dbReference>
<feature type="compositionally biased region" description="Low complexity" evidence="1">
    <location>
        <begin position="129"/>
        <end position="149"/>
    </location>
</feature>
<feature type="compositionally biased region" description="Low complexity" evidence="1">
    <location>
        <begin position="27"/>
        <end position="40"/>
    </location>
</feature>